<name>A0A6V7RAL1_9STAP</name>
<comment type="function">
    <text evidence="10">Catalyzes the formation of 4-diphosphocytidyl-2-C-methyl-D-erythritol from CTP and 2-C-methyl-D-erythritol 4-phosphate (MEP).</text>
</comment>
<evidence type="ECO:0000256" key="5">
    <source>
        <dbReference type="ARBA" id="ARBA00023229"/>
    </source>
</evidence>
<comment type="catalytic activity">
    <reaction evidence="7">
        <text>D-ribitol 5-phosphate + CTP + H(+) = CDP-L-ribitol + diphosphate</text>
        <dbReference type="Rhea" id="RHEA:12456"/>
        <dbReference type="ChEBI" id="CHEBI:15378"/>
        <dbReference type="ChEBI" id="CHEBI:33019"/>
        <dbReference type="ChEBI" id="CHEBI:37563"/>
        <dbReference type="ChEBI" id="CHEBI:57608"/>
        <dbReference type="ChEBI" id="CHEBI:57695"/>
        <dbReference type="EC" id="2.7.7.40"/>
    </reaction>
</comment>
<dbReference type="UniPathway" id="UPA00056">
    <property type="reaction ID" value="UER00093"/>
</dbReference>
<evidence type="ECO:0000313" key="11">
    <source>
        <dbReference type="EMBL" id="CAD2074433.1"/>
    </source>
</evidence>
<comment type="pathway">
    <text evidence="1">Cell wall biogenesis; poly(ribitol phosphate) teichoic acid biosynthesis.</text>
</comment>
<dbReference type="FunFam" id="3.90.550.10:FF:000003">
    <property type="entry name" value="2-C-methyl-D-erythritol 4-phosphate cytidylyltransferase"/>
    <property type="match status" value="1"/>
</dbReference>
<keyword evidence="12" id="KW-1185">Reference proteome</keyword>
<sequence>MKYTVIIPAAGLGARMNLGYNKVLLNICDQPVIKRTVQQFVKDPDCQAIHLAVRQEEVESMTELFEDEEKVVGIHVGGKERQDSIYNALVNVEAEYIFVHDGARPLVDQAIIARLKDKVVNHPAVICGVKTKDTLKRVANNEVTDTLDREEIISVHTPQAFKGDLLKRAYEHARARNLTVTDDSMMVEALGQTVFVTESSYDNIKLTTIEDVRLAEMILGGKTE</sequence>
<dbReference type="NCBIfam" id="TIGR00453">
    <property type="entry name" value="ispD"/>
    <property type="match status" value="1"/>
</dbReference>
<evidence type="ECO:0000256" key="6">
    <source>
        <dbReference type="ARBA" id="ARBA00023316"/>
    </source>
</evidence>
<evidence type="ECO:0000256" key="4">
    <source>
        <dbReference type="ARBA" id="ARBA00022944"/>
    </source>
</evidence>
<dbReference type="EC" id="2.7.7.60" evidence="10"/>
<evidence type="ECO:0000313" key="12">
    <source>
        <dbReference type="Proteomes" id="UP000589351"/>
    </source>
</evidence>
<dbReference type="Proteomes" id="UP000589351">
    <property type="component" value="Unassembled WGS sequence"/>
</dbReference>
<dbReference type="PANTHER" id="PTHR32125">
    <property type="entry name" value="2-C-METHYL-D-ERYTHRITOL 4-PHOSPHATE CYTIDYLYLTRANSFERASE, CHLOROPLASTIC"/>
    <property type="match status" value="1"/>
</dbReference>
<keyword evidence="4" id="KW-0777">Teichoic acid biosynthesis</keyword>
<dbReference type="Pfam" id="PF01128">
    <property type="entry name" value="IspD"/>
    <property type="match status" value="1"/>
</dbReference>
<gene>
    <name evidence="10 11" type="primary">ispD</name>
    <name evidence="11" type="ORF">JEODO184_00704</name>
</gene>
<comment type="function">
    <text evidence="8">Catalyzes the transfer of the cytidylyl group of CTP to D-ribitol 5-phosphate.</text>
</comment>
<dbReference type="RefSeq" id="WP_185125237.1">
    <property type="nucleotide sequence ID" value="NZ_CAJEWD010000004.1"/>
</dbReference>
<evidence type="ECO:0000256" key="8">
    <source>
        <dbReference type="ARBA" id="ARBA00056549"/>
    </source>
</evidence>
<dbReference type="AlphaFoldDB" id="A0A6V7RAL1"/>
<dbReference type="Gene3D" id="3.90.550.10">
    <property type="entry name" value="Spore Coat Polysaccharide Biosynthesis Protein SpsA, Chain A"/>
    <property type="match status" value="1"/>
</dbReference>
<dbReference type="GO" id="GO:0071555">
    <property type="term" value="P:cell wall organization"/>
    <property type="evidence" value="ECO:0007669"/>
    <property type="project" value="UniProtKB-KW"/>
</dbReference>
<accession>A0A6V7RAL1</accession>
<keyword evidence="5 10" id="KW-0414">Isoprene biosynthesis</keyword>
<dbReference type="InterPro" id="IPR029044">
    <property type="entry name" value="Nucleotide-diphossugar_trans"/>
</dbReference>
<comment type="catalytic activity">
    <reaction evidence="10">
        <text>2-C-methyl-D-erythritol 4-phosphate + CTP + H(+) = 4-CDP-2-C-methyl-D-erythritol + diphosphate</text>
        <dbReference type="Rhea" id="RHEA:13429"/>
        <dbReference type="ChEBI" id="CHEBI:15378"/>
        <dbReference type="ChEBI" id="CHEBI:33019"/>
        <dbReference type="ChEBI" id="CHEBI:37563"/>
        <dbReference type="ChEBI" id="CHEBI:57823"/>
        <dbReference type="ChEBI" id="CHEBI:58262"/>
        <dbReference type="EC" id="2.7.7.60"/>
    </reaction>
</comment>
<dbReference type="PANTHER" id="PTHR32125:SF4">
    <property type="entry name" value="2-C-METHYL-D-ERYTHRITOL 4-PHOSPHATE CYTIDYLYLTRANSFERASE, CHLOROPLASTIC"/>
    <property type="match status" value="1"/>
</dbReference>
<comment type="caution">
    <text evidence="11">The sequence shown here is derived from an EMBL/GenBank/DDBJ whole genome shotgun (WGS) entry which is preliminary data.</text>
</comment>
<dbReference type="InterPro" id="IPR034683">
    <property type="entry name" value="IspD/TarI"/>
</dbReference>
<reference evidence="11 12" key="1">
    <citation type="submission" date="2020-07" db="EMBL/GenBank/DDBJ databases">
        <authorList>
            <person name="Criscuolo A."/>
        </authorList>
    </citation>
    <scope>NUCLEOTIDE SEQUENCE [LARGE SCALE GENOMIC DNA]</scope>
    <source>
        <strain evidence="11">CIP111649</strain>
    </source>
</reference>
<evidence type="ECO:0000256" key="9">
    <source>
        <dbReference type="ARBA" id="ARBA00061485"/>
    </source>
</evidence>
<feature type="site" description="Transition state stabilizer" evidence="10">
    <location>
        <position position="15"/>
    </location>
</feature>
<dbReference type="CDD" id="cd02516">
    <property type="entry name" value="CDP-ME_synthetase"/>
    <property type="match status" value="1"/>
</dbReference>
<dbReference type="HAMAP" id="MF_00108">
    <property type="entry name" value="IspD"/>
    <property type="match status" value="1"/>
</dbReference>
<dbReference type="GO" id="GO:0047349">
    <property type="term" value="F:D-ribitol-5-phosphate cytidylyltransferase activity"/>
    <property type="evidence" value="ECO:0007669"/>
    <property type="project" value="UniProtKB-EC"/>
</dbReference>
<evidence type="ECO:0000256" key="3">
    <source>
        <dbReference type="ARBA" id="ARBA00022695"/>
    </source>
</evidence>
<evidence type="ECO:0000256" key="7">
    <source>
        <dbReference type="ARBA" id="ARBA00049484"/>
    </source>
</evidence>
<feature type="site" description="Positions MEP for the nucleophilic attack" evidence="10">
    <location>
        <position position="205"/>
    </location>
</feature>
<protein>
    <recommendedName>
        <fullName evidence="10">2-C-methyl-D-erythritol 4-phosphate cytidylyltransferase</fullName>
        <ecNumber evidence="10">2.7.7.60</ecNumber>
    </recommendedName>
    <alternativeName>
        <fullName evidence="10">4-diphosphocytidyl-2C-methyl-D-erythritol synthase</fullName>
    </alternativeName>
    <alternativeName>
        <fullName evidence="10">MEP cytidylyltransferase</fullName>
        <shortName evidence="10">MCT</shortName>
    </alternativeName>
</protein>
<dbReference type="GO" id="GO:0019350">
    <property type="term" value="P:teichoic acid biosynthetic process"/>
    <property type="evidence" value="ECO:0007669"/>
    <property type="project" value="UniProtKB-KW"/>
</dbReference>
<keyword evidence="2 10" id="KW-0808">Transferase</keyword>
<evidence type="ECO:0000256" key="1">
    <source>
        <dbReference type="ARBA" id="ARBA00004837"/>
    </source>
</evidence>
<keyword evidence="3 10" id="KW-0548">Nucleotidyltransferase</keyword>
<feature type="site" description="Transition state stabilizer" evidence="10">
    <location>
        <position position="22"/>
    </location>
</feature>
<proteinExistence type="inferred from homology"/>
<comment type="similarity">
    <text evidence="9">Belongs to the IspD/TarI cytidylyltransferase family. TarI subfamily.</text>
</comment>
<dbReference type="SUPFAM" id="SSF53448">
    <property type="entry name" value="Nucleotide-diphospho-sugar transferases"/>
    <property type="match status" value="1"/>
</dbReference>
<comment type="pathway">
    <text evidence="10">Isoprenoid biosynthesis; isopentenyl diphosphate biosynthesis via DXP pathway; isopentenyl diphosphate from 1-deoxy-D-xylulose 5-phosphate: step 2/6.</text>
</comment>
<evidence type="ECO:0000256" key="2">
    <source>
        <dbReference type="ARBA" id="ARBA00022679"/>
    </source>
</evidence>
<evidence type="ECO:0000256" key="10">
    <source>
        <dbReference type="HAMAP-Rule" id="MF_00108"/>
    </source>
</evidence>
<dbReference type="InterPro" id="IPR050088">
    <property type="entry name" value="IspD/TarI_cytidylyltransf_bact"/>
</dbReference>
<comment type="similarity">
    <text evidence="10">Belongs to the IspD/TarI cytidylyltransferase family. IspD subfamily.</text>
</comment>
<dbReference type="EMBL" id="CAJEWD010000004">
    <property type="protein sequence ID" value="CAD2074433.1"/>
    <property type="molecule type" value="Genomic_DNA"/>
</dbReference>
<dbReference type="InterPro" id="IPR001228">
    <property type="entry name" value="IspD"/>
</dbReference>
<keyword evidence="6" id="KW-0961">Cell wall biogenesis/degradation</keyword>
<feature type="site" description="Positions MEP for the nucleophilic attack" evidence="10">
    <location>
        <position position="149"/>
    </location>
</feature>
<dbReference type="GO" id="GO:0019288">
    <property type="term" value="P:isopentenyl diphosphate biosynthetic process, methylerythritol 4-phosphate pathway"/>
    <property type="evidence" value="ECO:0007669"/>
    <property type="project" value="UniProtKB-UniRule"/>
</dbReference>
<dbReference type="GO" id="GO:0050518">
    <property type="term" value="F:2-C-methyl-D-erythritol 4-phosphate cytidylyltransferase activity"/>
    <property type="evidence" value="ECO:0007669"/>
    <property type="project" value="UniProtKB-UniRule"/>
</dbReference>
<organism evidence="11 12">
    <name type="scientific">Jeotgalicoccus meleagridis</name>
    <dbReference type="NCBI Taxonomy" id="2759181"/>
    <lineage>
        <taxon>Bacteria</taxon>
        <taxon>Bacillati</taxon>
        <taxon>Bacillota</taxon>
        <taxon>Bacilli</taxon>
        <taxon>Bacillales</taxon>
        <taxon>Staphylococcaceae</taxon>
        <taxon>Jeotgalicoccus</taxon>
    </lineage>
</organism>